<dbReference type="InterPro" id="IPR005913">
    <property type="entry name" value="dTDP_dehydrorham_reduct"/>
</dbReference>
<name>A0A383D341_9ZZZZ</name>
<protein>
    <recommendedName>
        <fullName evidence="1">RmlD-like substrate binding domain-containing protein</fullName>
    </recommendedName>
</protein>
<sequence>MKILIIGENGQLGKSIKNVIGKKQLNDTFVFVVRDQLDLSNNHSITNYFKSHQFDVIVNCAAYTSVDKAELEIETADKINHLAVKQIAEIANHQKTKLIHISTDYVFDGESDNPYSESDKTNPINVYGKTKLAGEQAIFLAMPNNAIIIRTSWVYSEFGNNFVDTILRLGNEREEIDIVFDQLGNPTYANDLAMAILQIISNEQFYSVNKETQIFHYSNKGSCNWYDFAEEV</sequence>
<dbReference type="CDD" id="cd05254">
    <property type="entry name" value="dTDP_HR_like_SDR_e"/>
    <property type="match status" value="1"/>
</dbReference>
<proteinExistence type="predicted"/>
<dbReference type="PANTHER" id="PTHR10491">
    <property type="entry name" value="DTDP-4-DEHYDRORHAMNOSE REDUCTASE"/>
    <property type="match status" value="1"/>
</dbReference>
<dbReference type="EMBL" id="UINC01213755">
    <property type="protein sequence ID" value="SVE38673.1"/>
    <property type="molecule type" value="Genomic_DNA"/>
</dbReference>
<feature type="non-terminal residue" evidence="2">
    <location>
        <position position="232"/>
    </location>
</feature>
<dbReference type="InterPro" id="IPR029903">
    <property type="entry name" value="RmlD-like-bd"/>
</dbReference>
<organism evidence="2">
    <name type="scientific">marine metagenome</name>
    <dbReference type="NCBI Taxonomy" id="408172"/>
    <lineage>
        <taxon>unclassified sequences</taxon>
        <taxon>metagenomes</taxon>
        <taxon>ecological metagenomes</taxon>
    </lineage>
</organism>
<evidence type="ECO:0000313" key="2">
    <source>
        <dbReference type="EMBL" id="SVE38673.1"/>
    </source>
</evidence>
<gene>
    <name evidence="2" type="ORF">METZ01_LOCUS491527</name>
</gene>
<dbReference type="NCBIfam" id="TIGR01214">
    <property type="entry name" value="rmlD"/>
    <property type="match status" value="1"/>
</dbReference>
<evidence type="ECO:0000259" key="1">
    <source>
        <dbReference type="Pfam" id="PF04321"/>
    </source>
</evidence>
<dbReference type="PANTHER" id="PTHR10491:SF4">
    <property type="entry name" value="METHIONINE ADENOSYLTRANSFERASE 2 SUBUNIT BETA"/>
    <property type="match status" value="1"/>
</dbReference>
<dbReference type="InterPro" id="IPR036291">
    <property type="entry name" value="NAD(P)-bd_dom_sf"/>
</dbReference>
<dbReference type="GO" id="GO:0008831">
    <property type="term" value="F:dTDP-4-dehydrorhamnose reductase activity"/>
    <property type="evidence" value="ECO:0007669"/>
    <property type="project" value="TreeGrafter"/>
</dbReference>
<feature type="domain" description="RmlD-like substrate binding" evidence="1">
    <location>
        <begin position="1"/>
        <end position="232"/>
    </location>
</feature>
<reference evidence="2" key="1">
    <citation type="submission" date="2018-05" db="EMBL/GenBank/DDBJ databases">
        <authorList>
            <person name="Lanie J.A."/>
            <person name="Ng W.-L."/>
            <person name="Kazmierczak K.M."/>
            <person name="Andrzejewski T.M."/>
            <person name="Davidsen T.M."/>
            <person name="Wayne K.J."/>
            <person name="Tettelin H."/>
            <person name="Glass J.I."/>
            <person name="Rusch D."/>
            <person name="Podicherti R."/>
            <person name="Tsui H.-C.T."/>
            <person name="Winkler M.E."/>
        </authorList>
    </citation>
    <scope>NUCLEOTIDE SEQUENCE</scope>
</reference>
<dbReference type="GO" id="GO:0005829">
    <property type="term" value="C:cytosol"/>
    <property type="evidence" value="ECO:0007669"/>
    <property type="project" value="TreeGrafter"/>
</dbReference>
<dbReference type="AlphaFoldDB" id="A0A383D341"/>
<dbReference type="Gene3D" id="3.40.50.720">
    <property type="entry name" value="NAD(P)-binding Rossmann-like Domain"/>
    <property type="match status" value="1"/>
</dbReference>
<dbReference type="Gene3D" id="3.90.25.10">
    <property type="entry name" value="UDP-galactose 4-epimerase, domain 1"/>
    <property type="match status" value="1"/>
</dbReference>
<dbReference type="SUPFAM" id="SSF51735">
    <property type="entry name" value="NAD(P)-binding Rossmann-fold domains"/>
    <property type="match status" value="1"/>
</dbReference>
<dbReference type="GO" id="GO:0019305">
    <property type="term" value="P:dTDP-rhamnose biosynthetic process"/>
    <property type="evidence" value="ECO:0007669"/>
    <property type="project" value="TreeGrafter"/>
</dbReference>
<accession>A0A383D341</accession>
<dbReference type="Pfam" id="PF04321">
    <property type="entry name" value="RmlD_sub_bind"/>
    <property type="match status" value="1"/>
</dbReference>